<keyword evidence="3" id="KW-1185">Reference proteome</keyword>
<dbReference type="EMBL" id="VFOM01000001">
    <property type="protein sequence ID" value="TQL48469.1"/>
    <property type="molecule type" value="Genomic_DNA"/>
</dbReference>
<protein>
    <submittedName>
        <fullName evidence="2">Pimeloyl-ACP methyl ester carboxylesterase</fullName>
    </submittedName>
</protein>
<dbReference type="InterPro" id="IPR000073">
    <property type="entry name" value="AB_hydrolase_1"/>
</dbReference>
<dbReference type="InterPro" id="IPR029058">
    <property type="entry name" value="AB_hydrolase_fold"/>
</dbReference>
<proteinExistence type="predicted"/>
<dbReference type="Proteomes" id="UP000317998">
    <property type="component" value="Unassembled WGS sequence"/>
</dbReference>
<dbReference type="PANTHER" id="PTHR43798:SF33">
    <property type="entry name" value="HYDROLASE, PUTATIVE (AFU_ORTHOLOGUE AFUA_2G14860)-RELATED"/>
    <property type="match status" value="1"/>
</dbReference>
<dbReference type="GO" id="GO:0003824">
    <property type="term" value="F:catalytic activity"/>
    <property type="evidence" value="ECO:0007669"/>
    <property type="project" value="UniProtKB-ARBA"/>
</dbReference>
<dbReference type="InterPro" id="IPR050266">
    <property type="entry name" value="AB_hydrolase_sf"/>
</dbReference>
<comment type="caution">
    <text evidence="2">The sequence shown here is derived from an EMBL/GenBank/DDBJ whole genome shotgun (WGS) entry which is preliminary data.</text>
</comment>
<reference evidence="2 3" key="1">
    <citation type="submission" date="2019-06" db="EMBL/GenBank/DDBJ databases">
        <title>Sequencing the genomes of 1000 actinobacteria strains.</title>
        <authorList>
            <person name="Klenk H.-P."/>
        </authorList>
    </citation>
    <scope>NUCLEOTIDE SEQUENCE [LARGE SCALE GENOMIC DNA]</scope>
    <source>
        <strain evidence="2 3">DSM 26477</strain>
    </source>
</reference>
<evidence type="ECO:0000259" key="1">
    <source>
        <dbReference type="Pfam" id="PF00561"/>
    </source>
</evidence>
<accession>A0A542YK37</accession>
<evidence type="ECO:0000313" key="2">
    <source>
        <dbReference type="EMBL" id="TQL48469.1"/>
    </source>
</evidence>
<dbReference type="AlphaFoldDB" id="A0A542YK37"/>
<dbReference type="OrthoDB" id="63962at2"/>
<dbReference type="Pfam" id="PF00561">
    <property type="entry name" value="Abhydrolase_1"/>
    <property type="match status" value="1"/>
</dbReference>
<dbReference type="GO" id="GO:0016020">
    <property type="term" value="C:membrane"/>
    <property type="evidence" value="ECO:0007669"/>
    <property type="project" value="TreeGrafter"/>
</dbReference>
<sequence>MTSDYRVERVPVRGGEMTVGVWGPEDGPAILAVHGITASHVSWALVAEALPDVRIIAPDLRGRGRSNSLPGPWGMPSHAEDMAAVLDHFGLGRVPAVGHSMGGFVVASLARFFPERVSSLVLVDGGLPIPLPEGLASEDIPAFLIGPAAERLSMTFAAVDDYRAFWHEHPAFADDWNDAIQNYVDYDLDGVAPKLTPSGVYEAVAQDSLQLNGDTGYEDALLALRIPISFVHAERGLLNQVPPLYPGSTVIEWNERIPGLDVIEAEGVNHYTIVLSRRGAELVAAPVRAAFEGVTPGPVTTGSLTTEAEKA</sequence>
<evidence type="ECO:0000313" key="3">
    <source>
        <dbReference type="Proteomes" id="UP000317998"/>
    </source>
</evidence>
<dbReference type="Gene3D" id="3.40.50.1820">
    <property type="entry name" value="alpha/beta hydrolase"/>
    <property type="match status" value="1"/>
</dbReference>
<dbReference type="PANTHER" id="PTHR43798">
    <property type="entry name" value="MONOACYLGLYCEROL LIPASE"/>
    <property type="match status" value="1"/>
</dbReference>
<dbReference type="PRINTS" id="PR00111">
    <property type="entry name" value="ABHYDROLASE"/>
</dbReference>
<dbReference type="SUPFAM" id="SSF53474">
    <property type="entry name" value="alpha/beta-Hydrolases"/>
    <property type="match status" value="1"/>
</dbReference>
<gene>
    <name evidence="2" type="ORF">FB562_1563</name>
</gene>
<organism evidence="2 3">
    <name type="scientific">Homoserinimonas aerilata</name>
    <dbReference type="NCBI Taxonomy" id="1162970"/>
    <lineage>
        <taxon>Bacteria</taxon>
        <taxon>Bacillati</taxon>
        <taxon>Actinomycetota</taxon>
        <taxon>Actinomycetes</taxon>
        <taxon>Micrococcales</taxon>
        <taxon>Microbacteriaceae</taxon>
        <taxon>Homoserinimonas</taxon>
    </lineage>
</organism>
<dbReference type="RefSeq" id="WP_141880569.1">
    <property type="nucleotide sequence ID" value="NZ_VFOM01000001.1"/>
</dbReference>
<name>A0A542YK37_9MICO</name>
<feature type="domain" description="AB hydrolase-1" evidence="1">
    <location>
        <begin position="28"/>
        <end position="135"/>
    </location>
</feature>